<organism evidence="1 2">
    <name type="scientific">Entomophthora muscae</name>
    <dbReference type="NCBI Taxonomy" id="34485"/>
    <lineage>
        <taxon>Eukaryota</taxon>
        <taxon>Fungi</taxon>
        <taxon>Fungi incertae sedis</taxon>
        <taxon>Zoopagomycota</taxon>
        <taxon>Entomophthoromycotina</taxon>
        <taxon>Entomophthoromycetes</taxon>
        <taxon>Entomophthorales</taxon>
        <taxon>Entomophthoraceae</taxon>
        <taxon>Entomophthora</taxon>
    </lineage>
</organism>
<keyword evidence="2" id="KW-1185">Reference proteome</keyword>
<evidence type="ECO:0000313" key="1">
    <source>
        <dbReference type="EMBL" id="KAJ9068374.1"/>
    </source>
</evidence>
<dbReference type="Proteomes" id="UP001165960">
    <property type="component" value="Unassembled WGS sequence"/>
</dbReference>
<name>A0ACC2T155_9FUNG</name>
<accession>A0ACC2T155</accession>
<proteinExistence type="predicted"/>
<comment type="caution">
    <text evidence="1">The sequence shown here is derived from an EMBL/GenBank/DDBJ whole genome shotgun (WGS) entry which is preliminary data.</text>
</comment>
<protein>
    <submittedName>
        <fullName evidence="1">Uncharacterized protein</fullName>
    </submittedName>
</protein>
<gene>
    <name evidence="1" type="ORF">DSO57_1029331</name>
</gene>
<sequence>MVGPTLWYFGPSACKIKGTPMGWNPDIMTIYLNHSNLGPKMLITLGAYFNNLIASAIKPQRSKETKDTASGGENPVTTSSITPSWGINAPK</sequence>
<evidence type="ECO:0000313" key="2">
    <source>
        <dbReference type="Proteomes" id="UP001165960"/>
    </source>
</evidence>
<reference evidence="1" key="1">
    <citation type="submission" date="2022-04" db="EMBL/GenBank/DDBJ databases">
        <title>Genome of the entomopathogenic fungus Entomophthora muscae.</title>
        <authorList>
            <person name="Elya C."/>
            <person name="Lovett B.R."/>
            <person name="Lee E."/>
            <person name="Macias A.M."/>
            <person name="Hajek A.E."/>
            <person name="De Bivort B.L."/>
            <person name="Kasson M.T."/>
            <person name="De Fine Licht H.H."/>
            <person name="Stajich J.E."/>
        </authorList>
    </citation>
    <scope>NUCLEOTIDE SEQUENCE</scope>
    <source>
        <strain evidence="1">Berkeley</strain>
    </source>
</reference>
<dbReference type="EMBL" id="QTSX02003743">
    <property type="protein sequence ID" value="KAJ9068374.1"/>
    <property type="molecule type" value="Genomic_DNA"/>
</dbReference>